<dbReference type="GO" id="GO:0008233">
    <property type="term" value="F:peptidase activity"/>
    <property type="evidence" value="ECO:0007669"/>
    <property type="project" value="UniProtKB-KW"/>
</dbReference>
<feature type="domain" description="RecA family profile 1" evidence="10">
    <location>
        <begin position="34"/>
        <end position="193"/>
    </location>
</feature>
<dbReference type="InterPro" id="IPR020584">
    <property type="entry name" value="DNA_recomb/repair_RecA_CS"/>
</dbReference>
<dbReference type="InterPro" id="IPR023400">
    <property type="entry name" value="RecA_C_sf"/>
</dbReference>
<dbReference type="PRINTS" id="PR00142">
    <property type="entry name" value="RECA"/>
</dbReference>
<dbReference type="InterPro" id="IPR020587">
    <property type="entry name" value="RecA_monomer-monomer_interface"/>
</dbReference>
<dbReference type="InterPro" id="IPR003593">
    <property type="entry name" value="AAA+_ATPase"/>
</dbReference>
<dbReference type="PROSITE" id="PS50163">
    <property type="entry name" value="RECA_3"/>
    <property type="match status" value="1"/>
</dbReference>
<comment type="similarity">
    <text evidence="1 7 9">Belongs to the RecA family.</text>
</comment>
<dbReference type="Pfam" id="PF21096">
    <property type="entry name" value="RecA_C"/>
    <property type="match status" value="1"/>
</dbReference>
<dbReference type="PROSITE" id="PS50162">
    <property type="entry name" value="RECA_2"/>
    <property type="match status" value="1"/>
</dbReference>
<dbReference type="CDD" id="cd00983">
    <property type="entry name" value="RecA"/>
    <property type="match status" value="1"/>
</dbReference>
<feature type="domain" description="RecA family profile 2" evidence="11">
    <location>
        <begin position="199"/>
        <end position="272"/>
    </location>
</feature>
<evidence type="ECO:0000256" key="4">
    <source>
        <dbReference type="ARBA" id="ARBA00022840"/>
    </source>
</evidence>
<dbReference type="SMART" id="SM00382">
    <property type="entry name" value="AAA"/>
    <property type="match status" value="1"/>
</dbReference>
<comment type="subcellular location">
    <subcellularLocation>
        <location evidence="7">Cytoplasm</location>
    </subcellularLocation>
</comment>
<dbReference type="HAMAP" id="MF_00268">
    <property type="entry name" value="RecA"/>
    <property type="match status" value="1"/>
</dbReference>
<keyword evidence="12" id="KW-0645">Protease</keyword>
<dbReference type="NCBIfam" id="TIGR02012">
    <property type="entry name" value="tigrfam_recA"/>
    <property type="match status" value="1"/>
</dbReference>
<keyword evidence="7 9" id="KW-0227">DNA damage</keyword>
<dbReference type="PROSITE" id="PS00321">
    <property type="entry name" value="RECA_1"/>
    <property type="match status" value="1"/>
</dbReference>
<dbReference type="Proteomes" id="UP000249818">
    <property type="component" value="Chromosome BARAN1"/>
</dbReference>
<dbReference type="Pfam" id="PF00154">
    <property type="entry name" value="RecA_N"/>
    <property type="match status" value="1"/>
</dbReference>
<comment type="caution">
    <text evidence="7">Lacks conserved residue(s) required for the propagation of feature annotation.</text>
</comment>
<evidence type="ECO:0000256" key="9">
    <source>
        <dbReference type="RuleBase" id="RU004527"/>
    </source>
</evidence>
<evidence type="ECO:0000256" key="5">
    <source>
        <dbReference type="ARBA" id="ARBA00023125"/>
    </source>
</evidence>
<evidence type="ECO:0000313" key="12">
    <source>
        <dbReference type="EMBL" id="SQD92871.1"/>
    </source>
</evidence>
<dbReference type="InterPro" id="IPR020588">
    <property type="entry name" value="RecA_ATP-bd"/>
</dbReference>
<keyword evidence="13" id="KW-1185">Reference proteome</keyword>
<dbReference type="FunFam" id="3.40.50.300:FF:000087">
    <property type="entry name" value="Recombinase RecA"/>
    <property type="match status" value="1"/>
</dbReference>
<evidence type="ECO:0000259" key="10">
    <source>
        <dbReference type="PROSITE" id="PS50162"/>
    </source>
</evidence>
<gene>
    <name evidence="7 12" type="primary">recA</name>
    <name evidence="12" type="ORF">BARAN1_0847</name>
</gene>
<keyword evidence="7" id="KW-0963">Cytoplasm</keyword>
<dbReference type="InterPro" id="IPR049261">
    <property type="entry name" value="RecA-like_C"/>
</dbReference>
<dbReference type="GO" id="GO:0003684">
    <property type="term" value="F:damaged DNA binding"/>
    <property type="evidence" value="ECO:0007669"/>
    <property type="project" value="UniProtKB-UniRule"/>
</dbReference>
<dbReference type="GO" id="GO:0006508">
    <property type="term" value="P:proteolysis"/>
    <property type="evidence" value="ECO:0007669"/>
    <property type="project" value="UniProtKB-KW"/>
</dbReference>
<dbReference type="GO" id="GO:0006310">
    <property type="term" value="P:DNA recombination"/>
    <property type="evidence" value="ECO:0007669"/>
    <property type="project" value="UniProtKB-UniRule"/>
</dbReference>
<name>A0A2X3KJP5_9BACT</name>
<keyword evidence="4 7" id="KW-0067">ATP-binding</keyword>
<evidence type="ECO:0000256" key="1">
    <source>
        <dbReference type="ARBA" id="ARBA00009391"/>
    </source>
</evidence>
<evidence type="ECO:0000256" key="6">
    <source>
        <dbReference type="ARBA" id="ARBA00023172"/>
    </source>
</evidence>
<evidence type="ECO:0000313" key="13">
    <source>
        <dbReference type="Proteomes" id="UP000249818"/>
    </source>
</evidence>
<organism evidence="12 13">
    <name type="scientific">Candidatus Bipolaricaulis anaerobius</name>
    <dbReference type="NCBI Taxonomy" id="2026885"/>
    <lineage>
        <taxon>Bacteria</taxon>
        <taxon>Candidatus Bipolaricaulota</taxon>
        <taxon>Candidatus Bipolaricaulia</taxon>
        <taxon>Candidatus Bipolaricaulales</taxon>
        <taxon>Candidatus Bipolaricaulaceae</taxon>
        <taxon>Candidatus Bipolaricaulis</taxon>
    </lineage>
</organism>
<dbReference type="OrthoDB" id="9776733at2"/>
<protein>
    <recommendedName>
        <fullName evidence="2 7">Protein RecA</fullName>
    </recommendedName>
    <alternativeName>
        <fullName evidence="7 8">Recombinase A</fullName>
    </alternativeName>
</protein>
<dbReference type="KEGG" id="bana:BARAN1_0847"/>
<keyword evidence="7 8" id="KW-0234">DNA repair</keyword>
<evidence type="ECO:0000256" key="3">
    <source>
        <dbReference type="ARBA" id="ARBA00022741"/>
    </source>
</evidence>
<keyword evidence="7 8" id="KW-0742">SOS response</keyword>
<dbReference type="InterPro" id="IPR049428">
    <property type="entry name" value="RecA-like_N"/>
</dbReference>
<dbReference type="Gene3D" id="3.40.50.300">
    <property type="entry name" value="P-loop containing nucleotide triphosphate hydrolases"/>
    <property type="match status" value="1"/>
</dbReference>
<dbReference type="AlphaFoldDB" id="A0A2X3KJP5"/>
<keyword evidence="6 7" id="KW-0233">DNA recombination</keyword>
<evidence type="ECO:0000256" key="8">
    <source>
        <dbReference type="RuleBase" id="RU000526"/>
    </source>
</evidence>
<dbReference type="RefSeq" id="WP_122031157.1">
    <property type="nucleotide sequence ID" value="NZ_LS483254.1"/>
</dbReference>
<evidence type="ECO:0000259" key="11">
    <source>
        <dbReference type="PROSITE" id="PS50163"/>
    </source>
</evidence>
<dbReference type="EMBL" id="LS483254">
    <property type="protein sequence ID" value="SQD92871.1"/>
    <property type="molecule type" value="Genomic_DNA"/>
</dbReference>
<keyword evidence="12" id="KW-0378">Hydrolase</keyword>
<dbReference type="SUPFAM" id="SSF52540">
    <property type="entry name" value="P-loop containing nucleoside triphosphate hydrolases"/>
    <property type="match status" value="1"/>
</dbReference>
<dbReference type="GO" id="GO:0009432">
    <property type="term" value="P:SOS response"/>
    <property type="evidence" value="ECO:0007669"/>
    <property type="project" value="UniProtKB-UniRule"/>
</dbReference>
<dbReference type="GO" id="GO:0005524">
    <property type="term" value="F:ATP binding"/>
    <property type="evidence" value="ECO:0007669"/>
    <property type="project" value="UniProtKB-UniRule"/>
</dbReference>
<dbReference type="InterPro" id="IPR013765">
    <property type="entry name" value="DNA_recomb/repair_RecA"/>
</dbReference>
<dbReference type="GO" id="GO:0140664">
    <property type="term" value="F:ATP-dependent DNA damage sensor activity"/>
    <property type="evidence" value="ECO:0007669"/>
    <property type="project" value="InterPro"/>
</dbReference>
<dbReference type="GO" id="GO:0005829">
    <property type="term" value="C:cytosol"/>
    <property type="evidence" value="ECO:0007669"/>
    <property type="project" value="TreeGrafter"/>
</dbReference>
<keyword evidence="5 7" id="KW-0238">DNA-binding</keyword>
<reference evidence="13" key="1">
    <citation type="submission" date="2018-05" db="EMBL/GenBank/DDBJ databases">
        <authorList>
            <person name="Hao L."/>
        </authorList>
    </citation>
    <scope>NUCLEOTIDE SEQUENCE [LARGE SCALE GENOMIC DNA]</scope>
</reference>
<dbReference type="GO" id="GO:0003697">
    <property type="term" value="F:single-stranded DNA binding"/>
    <property type="evidence" value="ECO:0007669"/>
    <property type="project" value="UniProtKB-UniRule"/>
</dbReference>
<sequence>MGKREVLDNVLKQIQKSYGEGAIMWLGEKPIATGVDVIPTGSLALDIALGVGGVPRGRMIEIFGPEASGKTTLALHIVAEAQKLGGTAAFIDAEHALDPNYTRAIGVDLDHLLLSQPSSGEQALEIMEQLVRSGAVDIITVDSVAALVPEAELQGQMGDAQVGLQARLMSQAMRKLAAAIAQSKTVAIFVNQIRSTIQSGPWGPGTTTSGGRALKFYASVRMNIWAEGKIAEGDDRVGMKAHVRVVKNKVAAPFREASFDVIYGQGIVRERDAINCGVELDVITRSGSWYSYGDTRLGQGLAQAAQFLRDNPDLTDQIIRDIRKKAGLPEPTPREREG</sequence>
<dbReference type="InterPro" id="IPR027417">
    <property type="entry name" value="P-loop_NTPase"/>
</dbReference>
<evidence type="ECO:0000256" key="2">
    <source>
        <dbReference type="ARBA" id="ARBA00015553"/>
    </source>
</evidence>
<accession>A0A2X3KJP5</accession>
<dbReference type="PANTHER" id="PTHR45900">
    <property type="entry name" value="RECA"/>
    <property type="match status" value="1"/>
</dbReference>
<evidence type="ECO:0000256" key="7">
    <source>
        <dbReference type="HAMAP-Rule" id="MF_00268"/>
    </source>
</evidence>
<dbReference type="PANTHER" id="PTHR45900:SF1">
    <property type="entry name" value="MITOCHONDRIAL DNA REPAIR PROTEIN RECA HOMOLOG-RELATED"/>
    <property type="match status" value="1"/>
</dbReference>
<keyword evidence="3 7" id="KW-0547">Nucleotide-binding</keyword>
<proteinExistence type="inferred from homology"/>
<dbReference type="GO" id="GO:0006281">
    <property type="term" value="P:DNA repair"/>
    <property type="evidence" value="ECO:0007669"/>
    <property type="project" value="UniProtKB-UniRule"/>
</dbReference>
<dbReference type="SUPFAM" id="SSF54752">
    <property type="entry name" value="RecA protein, C-terminal domain"/>
    <property type="match status" value="1"/>
</dbReference>
<comment type="function">
    <text evidence="7">Can catalyze the hydrolysis of ATP in the presence of single-stranded DNA, the ATP-dependent uptake of single-stranded DNA by duplex DNA, and the ATP-dependent hybridization of homologous single-stranded DNAs. It interacts with LexA causing its activation and leading to its autocatalytic cleavage.</text>
</comment>